<sequence length="89" mass="10202">MIKKTTDNEIIKDDETVDNNDNDIFFAINEKIIASAHKIAIEKSASEDENEELLEILNDIDELLFEVRTEFTFSAESDKQIVLPLNTDK</sequence>
<evidence type="ECO:0000313" key="1">
    <source>
        <dbReference type="EMBL" id="CAG8567233.1"/>
    </source>
</evidence>
<feature type="non-terminal residue" evidence="1">
    <location>
        <position position="89"/>
    </location>
</feature>
<name>A0A9N9BGM9_9GLOM</name>
<gene>
    <name evidence="1" type="ORF">ALEPTO_LOCUS6643</name>
</gene>
<organism evidence="1 2">
    <name type="scientific">Ambispora leptoticha</name>
    <dbReference type="NCBI Taxonomy" id="144679"/>
    <lineage>
        <taxon>Eukaryota</taxon>
        <taxon>Fungi</taxon>
        <taxon>Fungi incertae sedis</taxon>
        <taxon>Mucoromycota</taxon>
        <taxon>Glomeromycotina</taxon>
        <taxon>Glomeromycetes</taxon>
        <taxon>Archaeosporales</taxon>
        <taxon>Ambisporaceae</taxon>
        <taxon>Ambispora</taxon>
    </lineage>
</organism>
<dbReference type="EMBL" id="CAJVPS010002384">
    <property type="protein sequence ID" value="CAG8567233.1"/>
    <property type="molecule type" value="Genomic_DNA"/>
</dbReference>
<comment type="caution">
    <text evidence="1">The sequence shown here is derived from an EMBL/GenBank/DDBJ whole genome shotgun (WGS) entry which is preliminary data.</text>
</comment>
<keyword evidence="2" id="KW-1185">Reference proteome</keyword>
<proteinExistence type="predicted"/>
<reference evidence="1" key="1">
    <citation type="submission" date="2021-06" db="EMBL/GenBank/DDBJ databases">
        <authorList>
            <person name="Kallberg Y."/>
            <person name="Tangrot J."/>
            <person name="Rosling A."/>
        </authorList>
    </citation>
    <scope>NUCLEOTIDE SEQUENCE</scope>
    <source>
        <strain evidence="1">FL130A</strain>
    </source>
</reference>
<accession>A0A9N9BGM9</accession>
<evidence type="ECO:0000313" key="2">
    <source>
        <dbReference type="Proteomes" id="UP000789508"/>
    </source>
</evidence>
<dbReference type="AlphaFoldDB" id="A0A9N9BGM9"/>
<dbReference type="Proteomes" id="UP000789508">
    <property type="component" value="Unassembled WGS sequence"/>
</dbReference>
<protein>
    <submittedName>
        <fullName evidence="1">9853_t:CDS:1</fullName>
    </submittedName>
</protein>